<gene>
    <name evidence="8" type="primary">LOC101847469</name>
</gene>
<keyword evidence="3" id="KW-0862">Zinc</keyword>
<dbReference type="GeneID" id="101847469"/>
<protein>
    <submittedName>
        <fullName evidence="8">Uncharacterized protein LOC101847469</fullName>
    </submittedName>
</protein>
<dbReference type="InterPro" id="IPR032043">
    <property type="entry name" value="Msl2_Znf-RING"/>
</dbReference>
<evidence type="ECO:0000256" key="3">
    <source>
        <dbReference type="ARBA" id="ARBA00022833"/>
    </source>
</evidence>
<organism evidence="7 8">
    <name type="scientific">Aplysia californica</name>
    <name type="common">California sea hare</name>
    <dbReference type="NCBI Taxonomy" id="6500"/>
    <lineage>
        <taxon>Eukaryota</taxon>
        <taxon>Metazoa</taxon>
        <taxon>Spiralia</taxon>
        <taxon>Lophotrochozoa</taxon>
        <taxon>Mollusca</taxon>
        <taxon>Gastropoda</taxon>
        <taxon>Heterobranchia</taxon>
        <taxon>Euthyneura</taxon>
        <taxon>Tectipleura</taxon>
        <taxon>Aplysiida</taxon>
        <taxon>Aplysioidea</taxon>
        <taxon>Aplysiidae</taxon>
        <taxon>Aplysia</taxon>
    </lineage>
</organism>
<feature type="domain" description="CXC MSL2-type" evidence="6">
    <location>
        <begin position="445"/>
        <end position="495"/>
    </location>
</feature>
<keyword evidence="1" id="KW-0479">Metal-binding</keyword>
<evidence type="ECO:0000256" key="1">
    <source>
        <dbReference type="ARBA" id="ARBA00022723"/>
    </source>
</evidence>
<dbReference type="RefSeq" id="XP_005090906.1">
    <property type="nucleotide sequence ID" value="XM_005090849.3"/>
</dbReference>
<keyword evidence="4" id="KW-0158">Chromosome</keyword>
<comment type="similarity">
    <text evidence="4">Belongs to the MSL2 family.</text>
</comment>
<dbReference type="CDD" id="cd16522">
    <property type="entry name" value="RING-HC_MSL2"/>
    <property type="match status" value="1"/>
</dbReference>
<evidence type="ECO:0000313" key="7">
    <source>
        <dbReference type="Proteomes" id="UP000694888"/>
    </source>
</evidence>
<dbReference type="InterPro" id="IPR037922">
    <property type="entry name" value="MSL2"/>
</dbReference>
<sequence>MDAYNFYLSTFRYIMNADSSDKSTWCELFKYLPCLRQMLSCCVCGSIMLRPQGPTHGVCLHHVCLACVGGRMRLKPSCSWCKDHGHFVENKKLRVLILCFKKLCAYVSSSPLGAEISKTSVNGCGVEAECTLKILEEAERFCDDYVLTPPPKELPTVSKSSCGGVKISSEFQAVSSDYNSKVNTFQNGKSSSSTSGANVGVVQMKRGRGRPRTAAGRFSLRTPKSCNSLRARVNKLKKKALTPKIKNLPNKRNFVKTTRPYNKRLPPDTTDFLIAHRPHRDRSGKFSVGQLWRETFLDEVQPDTYPDSGIEVGSCSDQDHNSNLSPVSKLTVDKSVSSTGNLKVEVARKETRHHKLQENDSRPELSVNDVTSSTDEPGKPRLTLTISKKRYQKYNNKGSHAIKLPGKKTDGNECEILTPDVTTIVPNFKRAGLKTKTNHCPPKMPKAKTCRCARFKKPNHLTCFGQKCPCYSEKRGCTNCMCNGCKNPLQSGDFAPPLMHILRDSDNLDSSFDRSMPRLSPIPKL</sequence>
<dbReference type="InterPro" id="IPR033467">
    <property type="entry name" value="Tesmin/TSO1-like_CXC"/>
</dbReference>
<dbReference type="SMART" id="SM01114">
    <property type="entry name" value="CXC"/>
    <property type="match status" value="1"/>
</dbReference>
<evidence type="ECO:0000256" key="2">
    <source>
        <dbReference type="ARBA" id="ARBA00022771"/>
    </source>
</evidence>
<dbReference type="InterPro" id="IPR017907">
    <property type="entry name" value="Znf_RING_CS"/>
</dbReference>
<dbReference type="PANTHER" id="PTHR16048">
    <property type="entry name" value="MSL2-RELATED"/>
    <property type="match status" value="1"/>
</dbReference>
<dbReference type="Pfam" id="PF16682">
    <property type="entry name" value="MSL2-CXC"/>
    <property type="match status" value="1"/>
</dbReference>
<dbReference type="InterPro" id="IPR013083">
    <property type="entry name" value="Znf_RING/FYVE/PHD"/>
</dbReference>
<dbReference type="PROSITE" id="PS00518">
    <property type="entry name" value="ZF_RING_1"/>
    <property type="match status" value="1"/>
</dbReference>
<evidence type="ECO:0000259" key="6">
    <source>
        <dbReference type="PROSITE" id="PS52051"/>
    </source>
</evidence>
<reference evidence="8" key="1">
    <citation type="submission" date="2025-08" db="UniProtKB">
        <authorList>
            <consortium name="RefSeq"/>
        </authorList>
    </citation>
    <scope>IDENTIFICATION</scope>
</reference>
<evidence type="ECO:0000256" key="5">
    <source>
        <dbReference type="SAM" id="MobiDB-lite"/>
    </source>
</evidence>
<dbReference type="InterPro" id="IPR032049">
    <property type="entry name" value="Msl2-CXC"/>
</dbReference>
<keyword evidence="2" id="KW-0863">Zinc-finger</keyword>
<keyword evidence="4" id="KW-0539">Nucleus</keyword>
<keyword evidence="7" id="KW-1185">Reference proteome</keyword>
<dbReference type="CDD" id="cd13122">
    <property type="entry name" value="MSL2_CXC"/>
    <property type="match status" value="1"/>
</dbReference>
<feature type="region of interest" description="Disordered" evidence="5">
    <location>
        <begin position="349"/>
        <end position="381"/>
    </location>
</feature>
<proteinExistence type="inferred from homology"/>
<dbReference type="PANTHER" id="PTHR16048:SF3">
    <property type="entry name" value="E3 UBIQUITIN-PROTEIN LIGASE MSL2"/>
    <property type="match status" value="1"/>
</dbReference>
<dbReference type="PROSITE" id="PS52051">
    <property type="entry name" value="CXC_MSL2"/>
    <property type="match status" value="1"/>
</dbReference>
<evidence type="ECO:0000256" key="4">
    <source>
        <dbReference type="PROSITE-ProRule" id="PRU01396"/>
    </source>
</evidence>
<dbReference type="Pfam" id="PF16685">
    <property type="entry name" value="zf-RING_10"/>
    <property type="match status" value="1"/>
</dbReference>
<evidence type="ECO:0000313" key="8">
    <source>
        <dbReference type="RefSeq" id="XP_005090906.1"/>
    </source>
</evidence>
<accession>A0ABM0JD26</accession>
<dbReference type="Gene3D" id="3.30.40.10">
    <property type="entry name" value="Zinc/RING finger domain, C3HC4 (zinc finger)"/>
    <property type="match status" value="1"/>
</dbReference>
<name>A0ABM0JD26_APLCA</name>
<dbReference type="Proteomes" id="UP000694888">
    <property type="component" value="Unplaced"/>
</dbReference>